<gene>
    <name evidence="1" type="ORF">A0H81_11114</name>
</gene>
<dbReference type="STRING" id="5627.A0A1C7LWX2"/>
<accession>A0A1C7LWX2</accession>
<evidence type="ECO:0000313" key="1">
    <source>
        <dbReference type="EMBL" id="OBZ68736.1"/>
    </source>
</evidence>
<dbReference type="OrthoDB" id="2727115at2759"/>
<organism evidence="1 2">
    <name type="scientific">Grifola frondosa</name>
    <name type="common">Maitake</name>
    <name type="synonym">Polyporus frondosus</name>
    <dbReference type="NCBI Taxonomy" id="5627"/>
    <lineage>
        <taxon>Eukaryota</taxon>
        <taxon>Fungi</taxon>
        <taxon>Dikarya</taxon>
        <taxon>Basidiomycota</taxon>
        <taxon>Agaricomycotina</taxon>
        <taxon>Agaricomycetes</taxon>
        <taxon>Polyporales</taxon>
        <taxon>Grifolaceae</taxon>
        <taxon>Grifola</taxon>
    </lineage>
</organism>
<comment type="caution">
    <text evidence="1">The sequence shown here is derived from an EMBL/GenBank/DDBJ whole genome shotgun (WGS) entry which is preliminary data.</text>
</comment>
<dbReference type="AlphaFoldDB" id="A0A1C7LWX2"/>
<sequence>MGGQATRAAYDHRSYMRRRTIQRSPFYCFHSLDIPIPIIEMARRPFRTRYGVEIPSLRIWEPPYIFEKPQECRKDELKEEEWREMLNFQQFENIIEAGRERAIQVEEESGEIVAEGMQKEIAERIRAWEEMKKDDDGSVEATVALEWSAKIICVLVMDKEVMQRGKDDYKWAQREGLLPWMRIPYSHVLVDAD</sequence>
<dbReference type="EMBL" id="LUGG01000019">
    <property type="protein sequence ID" value="OBZ68736.1"/>
    <property type="molecule type" value="Genomic_DNA"/>
</dbReference>
<proteinExistence type="predicted"/>
<protein>
    <submittedName>
        <fullName evidence="1">Uncharacterized protein</fullName>
    </submittedName>
</protein>
<dbReference type="Proteomes" id="UP000092993">
    <property type="component" value="Unassembled WGS sequence"/>
</dbReference>
<evidence type="ECO:0000313" key="2">
    <source>
        <dbReference type="Proteomes" id="UP000092993"/>
    </source>
</evidence>
<dbReference type="OMA" id="LRIWEPP"/>
<name>A0A1C7LWX2_GRIFR</name>
<keyword evidence="2" id="KW-1185">Reference proteome</keyword>
<reference evidence="1 2" key="1">
    <citation type="submission" date="2016-03" db="EMBL/GenBank/DDBJ databases">
        <title>Whole genome sequencing of Grifola frondosa 9006-11.</title>
        <authorList>
            <person name="Min B."/>
            <person name="Park H."/>
            <person name="Kim J.-G."/>
            <person name="Cho H."/>
            <person name="Oh Y.-L."/>
            <person name="Kong W.-S."/>
            <person name="Choi I.-G."/>
        </authorList>
    </citation>
    <scope>NUCLEOTIDE SEQUENCE [LARGE SCALE GENOMIC DNA]</scope>
    <source>
        <strain evidence="1 2">9006-11</strain>
    </source>
</reference>